<evidence type="ECO:0000256" key="5">
    <source>
        <dbReference type="ARBA" id="ARBA00023242"/>
    </source>
</evidence>
<dbReference type="EMBL" id="JARAKH010000021">
    <property type="protein sequence ID" value="KAK8393005.1"/>
    <property type="molecule type" value="Genomic_DNA"/>
</dbReference>
<dbReference type="SUPFAM" id="SSF46774">
    <property type="entry name" value="ARID-like"/>
    <property type="match status" value="1"/>
</dbReference>
<name>A0AAW0TZU8_SCYPA</name>
<dbReference type="Pfam" id="PF01388">
    <property type="entry name" value="ARID"/>
    <property type="match status" value="1"/>
</dbReference>
<dbReference type="InterPro" id="IPR036431">
    <property type="entry name" value="ARID_dom_sf"/>
</dbReference>
<keyword evidence="7" id="KW-0812">Transmembrane</keyword>
<proteinExistence type="predicted"/>
<protein>
    <recommendedName>
        <fullName evidence="8">ARID domain-containing protein</fullName>
    </recommendedName>
</protein>
<feature type="compositionally biased region" description="Pro residues" evidence="6">
    <location>
        <begin position="136"/>
        <end position="145"/>
    </location>
</feature>
<gene>
    <name evidence="9" type="ORF">O3P69_013204</name>
</gene>
<evidence type="ECO:0000256" key="1">
    <source>
        <dbReference type="ARBA" id="ARBA00004123"/>
    </source>
</evidence>
<evidence type="ECO:0000313" key="10">
    <source>
        <dbReference type="Proteomes" id="UP001487740"/>
    </source>
</evidence>
<feature type="compositionally biased region" description="Basic and acidic residues" evidence="6">
    <location>
        <begin position="196"/>
        <end position="211"/>
    </location>
</feature>
<keyword evidence="7" id="KW-0472">Membrane</keyword>
<keyword evidence="2" id="KW-0805">Transcription regulation</keyword>
<dbReference type="FunFam" id="1.10.150.60:FF:000007">
    <property type="entry name" value="AT-rich interactive domain-containing protein 3C"/>
    <property type="match status" value="1"/>
</dbReference>
<feature type="region of interest" description="Disordered" evidence="6">
    <location>
        <begin position="52"/>
        <end position="108"/>
    </location>
</feature>
<keyword evidence="4" id="KW-0804">Transcription</keyword>
<dbReference type="Proteomes" id="UP001487740">
    <property type="component" value="Unassembled WGS sequence"/>
</dbReference>
<dbReference type="SMART" id="SM01014">
    <property type="entry name" value="ARID"/>
    <property type="match status" value="1"/>
</dbReference>
<feature type="domain" description="ARID" evidence="8">
    <location>
        <begin position="223"/>
        <end position="315"/>
    </location>
</feature>
<reference evidence="9 10" key="1">
    <citation type="submission" date="2023-03" db="EMBL/GenBank/DDBJ databases">
        <title>High-quality genome of Scylla paramamosain provides insights in environmental adaptation.</title>
        <authorList>
            <person name="Zhang L."/>
        </authorList>
    </citation>
    <scope>NUCLEOTIDE SEQUENCE [LARGE SCALE GENOMIC DNA]</scope>
    <source>
        <strain evidence="9">LZ_2023a</strain>
        <tissue evidence="9">Muscle</tissue>
    </source>
</reference>
<dbReference type="PROSITE" id="PS51011">
    <property type="entry name" value="ARID"/>
    <property type="match status" value="1"/>
</dbReference>
<evidence type="ECO:0000256" key="6">
    <source>
        <dbReference type="SAM" id="MobiDB-lite"/>
    </source>
</evidence>
<evidence type="ECO:0000256" key="2">
    <source>
        <dbReference type="ARBA" id="ARBA00023015"/>
    </source>
</evidence>
<feature type="transmembrane region" description="Helical" evidence="7">
    <location>
        <begin position="416"/>
        <end position="436"/>
    </location>
</feature>
<comment type="subcellular location">
    <subcellularLocation>
        <location evidence="1">Nucleus</location>
    </subcellularLocation>
</comment>
<comment type="caution">
    <text evidence="9">The sequence shown here is derived from an EMBL/GenBank/DDBJ whole genome shotgun (WGS) entry which is preliminary data.</text>
</comment>
<dbReference type="SMART" id="SM00501">
    <property type="entry name" value="BRIGHT"/>
    <property type="match status" value="1"/>
</dbReference>
<dbReference type="PANTHER" id="PTHR15348">
    <property type="entry name" value="AT-RICH INTERACTIVE DOMAIN-CONTAINING PROTEIN ARID DOMAIN- CONTAINING PROTEIN DEAD RINGER PROTEIN B-CELL REGULATOR OF IGH TRANSCRIPTION BRIGHT"/>
    <property type="match status" value="1"/>
</dbReference>
<dbReference type="GO" id="GO:0006357">
    <property type="term" value="P:regulation of transcription by RNA polymerase II"/>
    <property type="evidence" value="ECO:0007669"/>
    <property type="project" value="InterPro"/>
</dbReference>
<evidence type="ECO:0000259" key="8">
    <source>
        <dbReference type="PROSITE" id="PS51011"/>
    </source>
</evidence>
<evidence type="ECO:0000256" key="4">
    <source>
        <dbReference type="ARBA" id="ARBA00023163"/>
    </source>
</evidence>
<dbReference type="GO" id="GO:0005634">
    <property type="term" value="C:nucleus"/>
    <property type="evidence" value="ECO:0007669"/>
    <property type="project" value="UniProtKB-SubCell"/>
</dbReference>
<keyword evidence="3" id="KW-0238">DNA-binding</keyword>
<keyword evidence="5" id="KW-0539">Nucleus</keyword>
<organism evidence="9 10">
    <name type="scientific">Scylla paramamosain</name>
    <name type="common">Mud crab</name>
    <dbReference type="NCBI Taxonomy" id="85552"/>
    <lineage>
        <taxon>Eukaryota</taxon>
        <taxon>Metazoa</taxon>
        <taxon>Ecdysozoa</taxon>
        <taxon>Arthropoda</taxon>
        <taxon>Crustacea</taxon>
        <taxon>Multicrustacea</taxon>
        <taxon>Malacostraca</taxon>
        <taxon>Eumalacostraca</taxon>
        <taxon>Eucarida</taxon>
        <taxon>Decapoda</taxon>
        <taxon>Pleocyemata</taxon>
        <taxon>Brachyura</taxon>
        <taxon>Eubrachyura</taxon>
        <taxon>Portunoidea</taxon>
        <taxon>Portunidae</taxon>
        <taxon>Portuninae</taxon>
        <taxon>Scylla</taxon>
    </lineage>
</organism>
<keyword evidence="7" id="KW-1133">Transmembrane helix</keyword>
<feature type="region of interest" description="Disordered" evidence="6">
    <location>
        <begin position="316"/>
        <end position="336"/>
    </location>
</feature>
<dbReference type="InterPro" id="IPR045147">
    <property type="entry name" value="ARI3A/B/C"/>
</dbReference>
<feature type="region of interest" description="Disordered" evidence="6">
    <location>
        <begin position="1"/>
        <end position="25"/>
    </location>
</feature>
<dbReference type="AlphaFoldDB" id="A0AAW0TZU8"/>
<dbReference type="Gene3D" id="1.10.150.60">
    <property type="entry name" value="ARID DNA-binding domain"/>
    <property type="match status" value="1"/>
</dbReference>
<evidence type="ECO:0000256" key="7">
    <source>
        <dbReference type="SAM" id="Phobius"/>
    </source>
</evidence>
<dbReference type="PANTHER" id="PTHR15348:SF0">
    <property type="entry name" value="PROTEIN DEAD RINGER"/>
    <property type="match status" value="1"/>
</dbReference>
<dbReference type="InterPro" id="IPR001606">
    <property type="entry name" value="ARID_dom"/>
</dbReference>
<sequence length="439" mass="46944">MEQEDSLGLMGGRDSPLKPDGGVGGGVVEGEDILAKLRQQVSAASIFSQAAREGGLGSTPPPGSPNNNNNNNNGHNLYDRLHTLLQAKMKREEDGEGEEDSRDLVLRAEALHRQRESLLSSPQALMNAMRGGGPPSLVPPGPHLPFIPSTVGLPPTTQMPPTPGSAGSRDSSGNGARTPSHTPEPHQSQQSWSFEEQFKQVREPTKHSSFEEDKRKLYELSDDVKRKEFLDELFSFMQKRGTPINRLPIMAKQVLDLYELYKLVVERGGLVDVINKKLWQEIIKGLKLPSSITSAAFTLRTQPPAAGLGVGGLEEQGAVGGGEEGRGGGGSGEGGMVEQGSLWPGAAMERGRLDSKGFSADGRGRTPHAALFLSTILVIPNADTCSNYVVSVDEKKEGSRKNFGSYKEFDGDYVELMVLVVVVVVVVEVTLAGNGIGGA</sequence>
<dbReference type="GO" id="GO:0003677">
    <property type="term" value="F:DNA binding"/>
    <property type="evidence" value="ECO:0007669"/>
    <property type="project" value="UniProtKB-KW"/>
</dbReference>
<keyword evidence="10" id="KW-1185">Reference proteome</keyword>
<feature type="region of interest" description="Disordered" evidence="6">
    <location>
        <begin position="125"/>
        <end position="211"/>
    </location>
</feature>
<feature type="compositionally biased region" description="Polar residues" evidence="6">
    <location>
        <begin position="168"/>
        <end position="181"/>
    </location>
</feature>
<accession>A0AAW0TZU8</accession>
<evidence type="ECO:0000313" key="9">
    <source>
        <dbReference type="EMBL" id="KAK8393005.1"/>
    </source>
</evidence>
<evidence type="ECO:0000256" key="3">
    <source>
        <dbReference type="ARBA" id="ARBA00023125"/>
    </source>
</evidence>